<feature type="transmembrane region" description="Helical" evidence="1">
    <location>
        <begin position="9"/>
        <end position="26"/>
    </location>
</feature>
<gene>
    <name evidence="2" type="ordered locus">Mpet_1560</name>
</gene>
<dbReference type="HOGENOM" id="CLU_198708_0_0_2"/>
<proteinExistence type="predicted"/>
<dbReference type="KEGG" id="mpi:Mpet_1560"/>
<dbReference type="eggNOG" id="arCOG12329">
    <property type="taxonomic scope" value="Archaea"/>
</dbReference>
<dbReference type="Proteomes" id="UP000006565">
    <property type="component" value="Chromosome"/>
</dbReference>
<keyword evidence="3" id="KW-1185">Reference proteome</keyword>
<protein>
    <submittedName>
        <fullName evidence="2">Uncharacterized protein</fullName>
    </submittedName>
</protein>
<dbReference type="EMBL" id="CP002117">
    <property type="protein sequence ID" value="ADN36317.1"/>
    <property type="molecule type" value="Genomic_DNA"/>
</dbReference>
<evidence type="ECO:0000313" key="2">
    <source>
        <dbReference type="EMBL" id="ADN36317.1"/>
    </source>
</evidence>
<sequence>MQQKISTDSILTVVFAIMLLLLIFYFNLRMLFPGSDIFFMLFGQFAGLVLLALIIFCILGLVLLIIRRLYCRLSKS</sequence>
<feature type="transmembrane region" description="Helical" evidence="1">
    <location>
        <begin position="38"/>
        <end position="66"/>
    </location>
</feature>
<keyword evidence="1" id="KW-0472">Membrane</keyword>
<keyword evidence="1" id="KW-1133">Transmembrane helix</keyword>
<name>E1RGM2_METP4</name>
<keyword evidence="1" id="KW-0812">Transmembrane</keyword>
<organism evidence="2 3">
    <name type="scientific">Methanolacinia petrolearia (strain DSM 11571 / OCM 486 / SEBR 4847)</name>
    <name type="common">Methanoplanus petrolearius</name>
    <dbReference type="NCBI Taxonomy" id="679926"/>
    <lineage>
        <taxon>Archaea</taxon>
        <taxon>Methanobacteriati</taxon>
        <taxon>Methanobacteriota</taxon>
        <taxon>Stenosarchaea group</taxon>
        <taxon>Methanomicrobia</taxon>
        <taxon>Methanomicrobiales</taxon>
        <taxon>Methanomicrobiaceae</taxon>
        <taxon>Methanolacinia</taxon>
    </lineage>
</organism>
<evidence type="ECO:0000313" key="3">
    <source>
        <dbReference type="Proteomes" id="UP000006565"/>
    </source>
</evidence>
<dbReference type="AlphaFoldDB" id="E1RGM2"/>
<reference evidence="2 3" key="1">
    <citation type="journal article" date="2010" name="Stand. Genomic Sci.">
        <title>Complete genome sequence of Methanoplanus petrolearius type strain (SEBR 4847).</title>
        <authorList>
            <person name="Brambilla E."/>
            <person name="Djao O.D."/>
            <person name="Daligault H."/>
            <person name="Lapidus A."/>
            <person name="Lucas S."/>
            <person name="Hammon N."/>
            <person name="Nolan M."/>
            <person name="Tice H."/>
            <person name="Cheng J.F."/>
            <person name="Han C."/>
            <person name="Tapia R."/>
            <person name="Goodwin L."/>
            <person name="Pitluck S."/>
            <person name="Liolios K."/>
            <person name="Ivanova N."/>
            <person name="Mavromatis K."/>
            <person name="Mikhailova N."/>
            <person name="Pati A."/>
            <person name="Chen A."/>
            <person name="Palaniappan K."/>
            <person name="Land M."/>
            <person name="Hauser L."/>
            <person name="Chang Y.J."/>
            <person name="Jeffries C.D."/>
            <person name="Rohde M."/>
            <person name="Spring S."/>
            <person name="Sikorski J."/>
            <person name="Goker M."/>
            <person name="Woyke T."/>
            <person name="Bristow J."/>
            <person name="Eisen J.A."/>
            <person name="Markowitz V."/>
            <person name="Hugenholtz P."/>
            <person name="Kyrpides N.C."/>
            <person name="Klenk H.P."/>
        </authorList>
    </citation>
    <scope>NUCLEOTIDE SEQUENCE [LARGE SCALE GENOMIC DNA]</scope>
    <source>
        <strain evidence="3">DSM 11571 / OCM 486 / SEBR 4847</strain>
    </source>
</reference>
<evidence type="ECO:0000256" key="1">
    <source>
        <dbReference type="SAM" id="Phobius"/>
    </source>
</evidence>
<accession>E1RGM2</accession>